<protein>
    <recommendedName>
        <fullName evidence="1">Dickkopf N-terminal cysteine-rich domain-containing protein</fullName>
    </recommendedName>
</protein>
<dbReference type="AlphaFoldDB" id="A0A077ZZR1"/>
<dbReference type="Proteomes" id="UP000039865">
    <property type="component" value="Unassembled WGS sequence"/>
</dbReference>
<evidence type="ECO:0000259" key="1">
    <source>
        <dbReference type="Pfam" id="PF04706"/>
    </source>
</evidence>
<dbReference type="GO" id="GO:0005576">
    <property type="term" value="C:extracellular region"/>
    <property type="evidence" value="ECO:0007669"/>
    <property type="project" value="InterPro"/>
</dbReference>
<organism evidence="2 3">
    <name type="scientific">Stylonychia lemnae</name>
    <name type="common">Ciliate</name>
    <dbReference type="NCBI Taxonomy" id="5949"/>
    <lineage>
        <taxon>Eukaryota</taxon>
        <taxon>Sar</taxon>
        <taxon>Alveolata</taxon>
        <taxon>Ciliophora</taxon>
        <taxon>Intramacronucleata</taxon>
        <taxon>Spirotrichea</taxon>
        <taxon>Stichotrichia</taxon>
        <taxon>Sporadotrichida</taxon>
        <taxon>Oxytrichidae</taxon>
        <taxon>Stylonychinae</taxon>
        <taxon>Stylonychia</taxon>
    </lineage>
</organism>
<dbReference type="InterPro" id="IPR006796">
    <property type="entry name" value="Dickkopf_N"/>
</dbReference>
<dbReference type="EMBL" id="CCKQ01003571">
    <property type="protein sequence ID" value="CDW74703.1"/>
    <property type="molecule type" value="Genomic_DNA"/>
</dbReference>
<sequence length="345" mass="39946">MSGLDLCYKQDILNKGTILMKKCPIGQYCHEKLNRCMSDPFKSYQGKLPGESCNYNYQCLSQNCQPDFKLDISACNGIQVGETCKLNFDCGVGLFCNKTSNICQQLNGIQMNCQDDKDCENNAVCSNNKCVGISTIDNYQESSTELACKSGFLSKVNEKQSICMSTPIIIGQQLPDYRCNTIQDSCTYQYYDHNLKPAQFKLKCECGLSQNGNTSYCPKIYHEEYTQILNETISRLGMNCHTLNRFKIYECLQQNIRNEDDMELLRKYTVLYFQREMNSKIRDEGIQCLKTHSFLSQYWNALEHLEMKQFNYSSQNRRNVATILRQPQFGMLSLCFIFMIYFSYQ</sequence>
<evidence type="ECO:0000313" key="2">
    <source>
        <dbReference type="EMBL" id="CDW74703.1"/>
    </source>
</evidence>
<keyword evidence="3" id="KW-1185">Reference proteome</keyword>
<accession>A0A077ZZR1</accession>
<name>A0A077ZZR1_STYLE</name>
<feature type="domain" description="Dickkopf N-terminal cysteine-rich" evidence="1">
    <location>
        <begin position="84"/>
        <end position="131"/>
    </location>
</feature>
<dbReference type="InParanoid" id="A0A077ZZR1"/>
<reference evidence="2 3" key="1">
    <citation type="submission" date="2014-06" db="EMBL/GenBank/DDBJ databases">
        <authorList>
            <person name="Swart Estienne"/>
        </authorList>
    </citation>
    <scope>NUCLEOTIDE SEQUENCE [LARGE SCALE GENOMIC DNA]</scope>
    <source>
        <strain evidence="2 3">130c</strain>
    </source>
</reference>
<evidence type="ECO:0000313" key="3">
    <source>
        <dbReference type="Proteomes" id="UP000039865"/>
    </source>
</evidence>
<dbReference type="GO" id="GO:0030178">
    <property type="term" value="P:negative regulation of Wnt signaling pathway"/>
    <property type="evidence" value="ECO:0007669"/>
    <property type="project" value="InterPro"/>
</dbReference>
<proteinExistence type="predicted"/>
<dbReference type="Pfam" id="PF04706">
    <property type="entry name" value="Dickkopf_N"/>
    <property type="match status" value="1"/>
</dbReference>
<gene>
    <name evidence="2" type="primary">Contig7315.g7814</name>
    <name evidence="2" type="ORF">STYLEM_3685</name>
</gene>